<evidence type="ECO:0000313" key="2">
    <source>
        <dbReference type="EMBL" id="GIY94901.1"/>
    </source>
</evidence>
<gene>
    <name evidence="2" type="ORF">CEXT_124561</name>
</gene>
<accession>A0AAV4XIU4</accession>
<name>A0AAV4XIU4_CAEEX</name>
<keyword evidence="3" id="KW-1185">Reference proteome</keyword>
<reference evidence="2 3" key="1">
    <citation type="submission" date="2021-06" db="EMBL/GenBank/DDBJ databases">
        <title>Caerostris extrusa draft genome.</title>
        <authorList>
            <person name="Kono N."/>
            <person name="Arakawa K."/>
        </authorList>
    </citation>
    <scope>NUCLEOTIDE SEQUENCE [LARGE SCALE GENOMIC DNA]</scope>
</reference>
<dbReference type="Proteomes" id="UP001054945">
    <property type="component" value="Unassembled WGS sequence"/>
</dbReference>
<sequence length="93" mass="10264">MTGHNFDTASCHVEVKGDKYSICRLTFGSCPSEATNRKPSDTRSISDGSHPSSHRRLMQAFSEMSQNLIGFLSFPLSLSLALFPLPTTSRQEI</sequence>
<evidence type="ECO:0000313" key="3">
    <source>
        <dbReference type="Proteomes" id="UP001054945"/>
    </source>
</evidence>
<comment type="caution">
    <text evidence="2">The sequence shown here is derived from an EMBL/GenBank/DDBJ whole genome shotgun (WGS) entry which is preliminary data.</text>
</comment>
<evidence type="ECO:0000256" key="1">
    <source>
        <dbReference type="SAM" id="MobiDB-lite"/>
    </source>
</evidence>
<feature type="compositionally biased region" description="Polar residues" evidence="1">
    <location>
        <begin position="42"/>
        <end position="51"/>
    </location>
</feature>
<protein>
    <submittedName>
        <fullName evidence="2">Uncharacterized protein</fullName>
    </submittedName>
</protein>
<feature type="region of interest" description="Disordered" evidence="1">
    <location>
        <begin position="31"/>
        <end position="54"/>
    </location>
</feature>
<organism evidence="2 3">
    <name type="scientific">Caerostris extrusa</name>
    <name type="common">Bark spider</name>
    <name type="synonym">Caerostris bankana</name>
    <dbReference type="NCBI Taxonomy" id="172846"/>
    <lineage>
        <taxon>Eukaryota</taxon>
        <taxon>Metazoa</taxon>
        <taxon>Ecdysozoa</taxon>
        <taxon>Arthropoda</taxon>
        <taxon>Chelicerata</taxon>
        <taxon>Arachnida</taxon>
        <taxon>Araneae</taxon>
        <taxon>Araneomorphae</taxon>
        <taxon>Entelegynae</taxon>
        <taxon>Araneoidea</taxon>
        <taxon>Araneidae</taxon>
        <taxon>Caerostris</taxon>
    </lineage>
</organism>
<dbReference type="AlphaFoldDB" id="A0AAV4XIU4"/>
<proteinExistence type="predicted"/>
<dbReference type="EMBL" id="BPLR01017840">
    <property type="protein sequence ID" value="GIY94901.1"/>
    <property type="molecule type" value="Genomic_DNA"/>
</dbReference>